<accession>A0A9N9P1K1</accession>
<sequence>HWTRTVEKEESKIRIQPCKGCHRNEGRRDSMQCSFTRNFRSNRRVIKKNWIKKAADSSKTYEIELSSEMLSWKEGTEIDTEKAEHSQEVLDEIKIGPLSEDLIKN</sequence>
<dbReference type="Proteomes" id="UP000789508">
    <property type="component" value="Unassembled WGS sequence"/>
</dbReference>
<gene>
    <name evidence="1" type="ORF">ALEPTO_LOCUS14599</name>
</gene>
<feature type="non-terminal residue" evidence="1">
    <location>
        <position position="1"/>
    </location>
</feature>
<protein>
    <submittedName>
        <fullName evidence="1">14333_t:CDS:1</fullName>
    </submittedName>
</protein>
<keyword evidence="2" id="KW-1185">Reference proteome</keyword>
<dbReference type="EMBL" id="CAJVPS010058027">
    <property type="protein sequence ID" value="CAG8779584.1"/>
    <property type="molecule type" value="Genomic_DNA"/>
</dbReference>
<name>A0A9N9P1K1_9GLOM</name>
<dbReference type="AlphaFoldDB" id="A0A9N9P1K1"/>
<proteinExistence type="predicted"/>
<reference evidence="1" key="1">
    <citation type="submission" date="2021-06" db="EMBL/GenBank/DDBJ databases">
        <authorList>
            <person name="Kallberg Y."/>
            <person name="Tangrot J."/>
            <person name="Rosling A."/>
        </authorList>
    </citation>
    <scope>NUCLEOTIDE SEQUENCE</scope>
    <source>
        <strain evidence="1">FL130A</strain>
    </source>
</reference>
<dbReference type="OrthoDB" id="2478937at2759"/>
<evidence type="ECO:0000313" key="2">
    <source>
        <dbReference type="Proteomes" id="UP000789508"/>
    </source>
</evidence>
<evidence type="ECO:0000313" key="1">
    <source>
        <dbReference type="EMBL" id="CAG8779584.1"/>
    </source>
</evidence>
<comment type="caution">
    <text evidence="1">The sequence shown here is derived from an EMBL/GenBank/DDBJ whole genome shotgun (WGS) entry which is preliminary data.</text>
</comment>
<organism evidence="1 2">
    <name type="scientific">Ambispora leptoticha</name>
    <dbReference type="NCBI Taxonomy" id="144679"/>
    <lineage>
        <taxon>Eukaryota</taxon>
        <taxon>Fungi</taxon>
        <taxon>Fungi incertae sedis</taxon>
        <taxon>Mucoromycota</taxon>
        <taxon>Glomeromycotina</taxon>
        <taxon>Glomeromycetes</taxon>
        <taxon>Archaeosporales</taxon>
        <taxon>Ambisporaceae</taxon>
        <taxon>Ambispora</taxon>
    </lineage>
</organism>